<dbReference type="Pfam" id="PF22014">
    <property type="entry name" value="DUF6932"/>
    <property type="match status" value="1"/>
</dbReference>
<evidence type="ECO:0000313" key="2">
    <source>
        <dbReference type="Proteomes" id="UP001157946"/>
    </source>
</evidence>
<comment type="caution">
    <text evidence="1">The sequence shown here is derived from an EMBL/GenBank/DDBJ whole genome shotgun (WGS) entry which is preliminary data.</text>
</comment>
<dbReference type="InterPro" id="IPR053860">
    <property type="entry name" value="DUF6932"/>
</dbReference>
<keyword evidence="2" id="KW-1185">Reference proteome</keyword>
<dbReference type="Proteomes" id="UP001157946">
    <property type="component" value="Unassembled WGS sequence"/>
</dbReference>
<proteinExistence type="predicted"/>
<gene>
    <name evidence="1" type="ORF">SAMN06265361_10685</name>
</gene>
<dbReference type="EMBL" id="FXTU01000006">
    <property type="protein sequence ID" value="SMP28404.1"/>
    <property type="molecule type" value="Genomic_DNA"/>
</dbReference>
<sequence length="178" mass="21077">MRFNEYGLLEPGDYPLTFEQLRESILVKGEGNSLLPWDGYWRSRLVENLEICVKQLWACGVEEIYIDGSFCTDKYQPNDIDGYFIPPDPKAVFNGKLIEQLNRLDPHKCWGWDRNRFDAYGNLQLEMWHRYRVELYPHCKGVYSGVKNGQGQNMKFDEFFRRDRDFDMVKGIVKLMKG</sequence>
<accession>A0AA45WRL3</accession>
<protein>
    <submittedName>
        <fullName evidence="1">Uncharacterized protein</fullName>
    </submittedName>
</protein>
<dbReference type="AlphaFoldDB" id="A0AA45WRL3"/>
<evidence type="ECO:0000313" key="1">
    <source>
        <dbReference type="EMBL" id="SMP28404.1"/>
    </source>
</evidence>
<name>A0AA45WRL3_9BACL</name>
<organism evidence="1 2">
    <name type="scientific">Laceyella tengchongensis</name>
    <dbReference type="NCBI Taxonomy" id="574699"/>
    <lineage>
        <taxon>Bacteria</taxon>
        <taxon>Bacillati</taxon>
        <taxon>Bacillota</taxon>
        <taxon>Bacilli</taxon>
        <taxon>Bacillales</taxon>
        <taxon>Thermoactinomycetaceae</taxon>
        <taxon>Laceyella</taxon>
    </lineage>
</organism>
<reference evidence="1" key="1">
    <citation type="submission" date="2017-05" db="EMBL/GenBank/DDBJ databases">
        <authorList>
            <person name="Varghese N."/>
            <person name="Submissions S."/>
        </authorList>
    </citation>
    <scope>NUCLEOTIDE SEQUENCE</scope>
    <source>
        <strain evidence="1">DSM 45262</strain>
    </source>
</reference>
<dbReference type="RefSeq" id="WP_102992103.1">
    <property type="nucleotide sequence ID" value="NZ_FXTU01000006.1"/>
</dbReference>